<dbReference type="PANTHER" id="PTHR43471">
    <property type="entry name" value="ABC TRANSPORTER PERMEASE"/>
    <property type="match status" value="1"/>
</dbReference>
<organism evidence="7 8">
    <name type="scientific">Aquimonas voraii</name>
    <dbReference type="NCBI Taxonomy" id="265719"/>
    <lineage>
        <taxon>Bacteria</taxon>
        <taxon>Pseudomonadati</taxon>
        <taxon>Pseudomonadota</taxon>
        <taxon>Gammaproteobacteria</taxon>
        <taxon>Lysobacterales</taxon>
        <taxon>Lysobacteraceae</taxon>
        <taxon>Aquimonas</taxon>
    </lineage>
</organism>
<feature type="domain" description="ABC-2 type transporter transmembrane" evidence="6">
    <location>
        <begin position="31"/>
        <end position="378"/>
    </location>
</feature>
<dbReference type="InterPro" id="IPR013525">
    <property type="entry name" value="ABC2_TM"/>
</dbReference>
<feature type="transmembrane region" description="Helical" evidence="5">
    <location>
        <begin position="360"/>
        <end position="382"/>
    </location>
</feature>
<dbReference type="STRING" id="265719.SAMN04488509_10398"/>
<evidence type="ECO:0000259" key="6">
    <source>
        <dbReference type="Pfam" id="PF12698"/>
    </source>
</evidence>
<feature type="transmembrane region" description="Helical" evidence="5">
    <location>
        <begin position="270"/>
        <end position="296"/>
    </location>
</feature>
<comment type="subcellular location">
    <subcellularLocation>
        <location evidence="1">Membrane</location>
        <topology evidence="1">Multi-pass membrane protein</topology>
    </subcellularLocation>
</comment>
<proteinExistence type="predicted"/>
<protein>
    <submittedName>
        <fullName evidence="7">Sodium transport system permease protein</fullName>
    </submittedName>
</protein>
<dbReference type="PANTHER" id="PTHR43471:SF3">
    <property type="entry name" value="ABC TRANSPORTER PERMEASE PROTEIN NATB"/>
    <property type="match status" value="1"/>
</dbReference>
<evidence type="ECO:0000256" key="5">
    <source>
        <dbReference type="SAM" id="Phobius"/>
    </source>
</evidence>
<feature type="transmembrane region" description="Helical" evidence="5">
    <location>
        <begin position="179"/>
        <end position="203"/>
    </location>
</feature>
<name>A0A1G6VI29_9GAMM</name>
<evidence type="ECO:0000313" key="8">
    <source>
        <dbReference type="Proteomes" id="UP000199603"/>
    </source>
</evidence>
<dbReference type="EMBL" id="FNAG01000003">
    <property type="protein sequence ID" value="SDD53272.1"/>
    <property type="molecule type" value="Genomic_DNA"/>
</dbReference>
<evidence type="ECO:0000313" key="7">
    <source>
        <dbReference type="EMBL" id="SDD53272.1"/>
    </source>
</evidence>
<feature type="transmembrane region" description="Helical" evidence="5">
    <location>
        <begin position="308"/>
        <end position="328"/>
    </location>
</feature>
<evidence type="ECO:0000256" key="1">
    <source>
        <dbReference type="ARBA" id="ARBA00004141"/>
    </source>
</evidence>
<keyword evidence="2 5" id="KW-0812">Transmembrane</keyword>
<keyword evidence="3 5" id="KW-1133">Transmembrane helix</keyword>
<dbReference type="GO" id="GO:0140359">
    <property type="term" value="F:ABC-type transporter activity"/>
    <property type="evidence" value="ECO:0007669"/>
    <property type="project" value="InterPro"/>
</dbReference>
<evidence type="ECO:0000256" key="3">
    <source>
        <dbReference type="ARBA" id="ARBA00022989"/>
    </source>
</evidence>
<dbReference type="RefSeq" id="WP_091241154.1">
    <property type="nucleotide sequence ID" value="NZ_FNAG01000003.1"/>
</dbReference>
<feature type="transmembrane region" description="Helical" evidence="5">
    <location>
        <begin position="233"/>
        <end position="258"/>
    </location>
</feature>
<dbReference type="OrthoDB" id="5486437at2"/>
<keyword evidence="4 5" id="KW-0472">Membrane</keyword>
<evidence type="ECO:0000256" key="4">
    <source>
        <dbReference type="ARBA" id="ARBA00023136"/>
    </source>
</evidence>
<dbReference type="Pfam" id="PF12698">
    <property type="entry name" value="ABC2_membrane_3"/>
    <property type="match status" value="1"/>
</dbReference>
<dbReference type="AlphaFoldDB" id="A0A1G6VI29"/>
<feature type="transmembrane region" description="Helical" evidence="5">
    <location>
        <begin position="21"/>
        <end position="45"/>
    </location>
</feature>
<gene>
    <name evidence="7" type="ORF">SAMN04488509_10398</name>
</gene>
<keyword evidence="8" id="KW-1185">Reference proteome</keyword>
<dbReference type="GO" id="GO:0016020">
    <property type="term" value="C:membrane"/>
    <property type="evidence" value="ECO:0007669"/>
    <property type="project" value="UniProtKB-SubCell"/>
</dbReference>
<accession>A0A1G6VI29</accession>
<reference evidence="7 8" key="1">
    <citation type="submission" date="2016-10" db="EMBL/GenBank/DDBJ databases">
        <authorList>
            <person name="de Groot N.N."/>
        </authorList>
    </citation>
    <scope>NUCLEOTIDE SEQUENCE [LARGE SCALE GENOMIC DNA]</scope>
    <source>
        <strain evidence="7 8">DSM 16957</strain>
    </source>
</reference>
<evidence type="ECO:0000256" key="2">
    <source>
        <dbReference type="ARBA" id="ARBA00022692"/>
    </source>
</evidence>
<dbReference type="Proteomes" id="UP000199603">
    <property type="component" value="Unassembled WGS sequence"/>
</dbReference>
<sequence length="391" mass="42246">MKAAWTVLKKELLDLFRDRRTVMISLLMGPLLGPALMVGLITLIASKEVERAEKPLKLPVIGVEHAPNLVDWLASMNVEIEAAPADPDAAIRNQDEDVILRISPDFAEAWRKSRPAPIEILFDSTRQDARTPVRRVEGLLEAYDRQMGALRLIARGINPAVGTPVLINKRDLSTPESRAGMLLAFLPYILILGGFLGGAQLAMDATAGERERQSLEPLLATPAARGAIMSGKLGAAAVFALLSAFLTLIAFKACFSFIPASVLGFKIDISWLAMAKLFALILPIAVFGSCLVTLLAATTKSMKEAQSYMALLMLLPMLPTLVLMVSPVKNQLWMSAVPLLAQNQLILKVVRGEVVSGAEWGIAMGAGLLLAGLVWLIAAKLYHREQLAISA</sequence>